<dbReference type="InterPro" id="IPR027623">
    <property type="entry name" value="AmmeMemoSam_A"/>
</dbReference>
<dbReference type="Gene3D" id="3.30.700.20">
    <property type="entry name" value="Hypothetical protein ph0010, domain 1"/>
    <property type="match status" value="1"/>
</dbReference>
<dbReference type="RefSeq" id="WP_212215297.1">
    <property type="nucleotide sequence ID" value="NZ_JAGUCO010000003.1"/>
</dbReference>
<dbReference type="Pfam" id="PF01871">
    <property type="entry name" value="AMMECR1"/>
    <property type="match status" value="1"/>
</dbReference>
<dbReference type="CDD" id="cd07361">
    <property type="entry name" value="MEMO_like"/>
    <property type="match status" value="1"/>
</dbReference>
<dbReference type="InterPro" id="IPR036071">
    <property type="entry name" value="AMMECR1_dom_sf"/>
</dbReference>
<dbReference type="PROSITE" id="PS51112">
    <property type="entry name" value="AMMECR1"/>
    <property type="match status" value="1"/>
</dbReference>
<proteinExistence type="inferred from homology"/>
<dbReference type="NCBIfam" id="TIGR00296">
    <property type="entry name" value="TIGR00296 family protein"/>
    <property type="match status" value="1"/>
</dbReference>
<evidence type="ECO:0000256" key="1">
    <source>
        <dbReference type="ARBA" id="ARBA00006315"/>
    </source>
</evidence>
<dbReference type="NCBIfam" id="TIGR04335">
    <property type="entry name" value="AmmeMemoSam_A"/>
    <property type="match status" value="1"/>
</dbReference>
<gene>
    <name evidence="3" type="primary">amrB</name>
    <name evidence="3" type="ORF">KEM10_07175</name>
</gene>
<dbReference type="PANTHER" id="PTHR11060:SF0">
    <property type="entry name" value="PROTEIN MEMO1"/>
    <property type="match status" value="1"/>
</dbReference>
<keyword evidence="4" id="KW-1185">Reference proteome</keyword>
<name>A0ABS5JT68_9BACT</name>
<comment type="caution">
    <text evidence="3">The sequence shown here is derived from an EMBL/GenBank/DDBJ whole genome shotgun (WGS) entry which is preliminary data.</text>
</comment>
<dbReference type="Pfam" id="PF01875">
    <property type="entry name" value="Memo"/>
    <property type="match status" value="1"/>
</dbReference>
<dbReference type="SUPFAM" id="SSF143447">
    <property type="entry name" value="AMMECR1-like"/>
    <property type="match status" value="1"/>
</dbReference>
<organism evidence="3 4">
    <name type="scientific">Carboxylicivirga linearis</name>
    <dbReference type="NCBI Taxonomy" id="1628157"/>
    <lineage>
        <taxon>Bacteria</taxon>
        <taxon>Pseudomonadati</taxon>
        <taxon>Bacteroidota</taxon>
        <taxon>Bacteroidia</taxon>
        <taxon>Marinilabiliales</taxon>
        <taxon>Marinilabiliaceae</taxon>
        <taxon>Carboxylicivirga</taxon>
    </lineage>
</organism>
<feature type="domain" description="AMMECR1" evidence="2">
    <location>
        <begin position="295"/>
        <end position="473"/>
    </location>
</feature>
<evidence type="ECO:0000259" key="2">
    <source>
        <dbReference type="PROSITE" id="PS51112"/>
    </source>
</evidence>
<dbReference type="PANTHER" id="PTHR11060">
    <property type="entry name" value="PROTEIN MEMO1"/>
    <property type="match status" value="1"/>
</dbReference>
<evidence type="ECO:0000313" key="4">
    <source>
        <dbReference type="Proteomes" id="UP000708576"/>
    </source>
</evidence>
<dbReference type="InterPro" id="IPR023473">
    <property type="entry name" value="AMMECR1"/>
</dbReference>
<dbReference type="NCBIfam" id="TIGR04336">
    <property type="entry name" value="AmmeMemoSam_B"/>
    <property type="match status" value="1"/>
</dbReference>
<dbReference type="InterPro" id="IPR002737">
    <property type="entry name" value="MEMO1_fam"/>
</dbReference>
<protein>
    <submittedName>
        <fullName evidence="3">AmmeMemoRadiSam system protein B</fullName>
    </submittedName>
</protein>
<sequence>MERLDIRKASVAGMFYSANADELEKSIEALINQVPKKSVESNTIRALIVPHAGYVYSGQVAASAYAQLDQDAQYDRIVLIGSSHHNRFNGVSVNLQNFYETPLGKVKVDVELAKELIANSKYIVNIPEVHKQEHCLEVQLPFLQKYLNNDLTILPMVMGSDSVAEIKEITKAVKPLFTENNLFIISTDFSHYPDYNDAVKEDALTAEMISKNNPELLFEHLQRLKERNIPGLVTGLCGWSSVLLLQFIVEDKEGFEYVPLLYQNSGDKLSHNHQRVVGYQSFALVTKEDLEMNDEAREYLLEIARQSIYQYFDQDYSVPDYSHEGIEKYRGAFVSVYVKGKLRGCIGTFQPNRKLKELVRKLAVDAAMHDYRFKVITEKELNHLSLEISVLGPLKMINSIDAIQIGKHGIYLRKGFKTGTFLPLVAMRNGWDAKQFVLNCAMKKAGMSEQELKDAEVFIYDTIVFSDNHEKSM</sequence>
<accession>A0ABS5JT68</accession>
<evidence type="ECO:0000313" key="3">
    <source>
        <dbReference type="EMBL" id="MBS2098057.1"/>
    </source>
</evidence>
<dbReference type="InterPro" id="IPR027485">
    <property type="entry name" value="AMMECR1_N"/>
</dbReference>
<dbReference type="Gene3D" id="3.30.1490.150">
    <property type="entry name" value="Hypothetical protein ph0010, domain 2"/>
    <property type="match status" value="1"/>
</dbReference>
<dbReference type="InterPro" id="IPR002733">
    <property type="entry name" value="AMMECR1_domain"/>
</dbReference>
<dbReference type="Proteomes" id="UP000708576">
    <property type="component" value="Unassembled WGS sequence"/>
</dbReference>
<reference evidence="3 4" key="1">
    <citation type="journal article" date="2015" name="Int. J. Syst. Evol. Microbiol.">
        <title>Carboxylicivirga linearis sp. nov., isolated from a sea cucumber culture pond.</title>
        <authorList>
            <person name="Wang F.Q."/>
            <person name="Zhou Y.X."/>
            <person name="Lin X.Z."/>
            <person name="Chen G.J."/>
            <person name="Du Z.J."/>
        </authorList>
    </citation>
    <scope>NUCLEOTIDE SEQUENCE [LARGE SCALE GENOMIC DNA]</scope>
    <source>
        <strain evidence="3 4">FB218</strain>
    </source>
</reference>
<comment type="similarity">
    <text evidence="1">Belongs to the MEMO1 family.</text>
</comment>
<dbReference type="Gene3D" id="3.40.830.10">
    <property type="entry name" value="LigB-like"/>
    <property type="match status" value="1"/>
</dbReference>
<dbReference type="EMBL" id="JAGUCO010000003">
    <property type="protein sequence ID" value="MBS2098057.1"/>
    <property type="molecule type" value="Genomic_DNA"/>
</dbReference>